<feature type="transmembrane region" description="Helical" evidence="1">
    <location>
        <begin position="168"/>
        <end position="190"/>
    </location>
</feature>
<organism evidence="2 3">
    <name type="scientific">Halorhabdus utahensis (strain DSM 12940 / JCM 11049 / AX-2)</name>
    <dbReference type="NCBI Taxonomy" id="519442"/>
    <lineage>
        <taxon>Archaea</taxon>
        <taxon>Methanobacteriati</taxon>
        <taxon>Methanobacteriota</taxon>
        <taxon>Stenosarchaea group</taxon>
        <taxon>Halobacteria</taxon>
        <taxon>Halobacteriales</taxon>
        <taxon>Haloarculaceae</taxon>
        <taxon>Halorhabdus</taxon>
    </lineage>
</organism>
<reference evidence="2 3" key="1">
    <citation type="journal article" date="2009" name="Stand. Genomic Sci.">
        <title>Complete genome sequence of Halorhabdus utahensis type strain (AX-2).</title>
        <authorList>
            <person name="Anderson I."/>
            <person name="Tindall B.J."/>
            <person name="Pomrenke H."/>
            <person name="Goker M."/>
            <person name="Lapidus A."/>
            <person name="Nolan M."/>
            <person name="Copeland A."/>
            <person name="Glavina Del Rio T."/>
            <person name="Chen F."/>
            <person name="Tice H."/>
            <person name="Cheng J.F."/>
            <person name="Lucas S."/>
            <person name="Chertkov O."/>
            <person name="Bruce D."/>
            <person name="Brettin T."/>
            <person name="Detter J.C."/>
            <person name="Han C."/>
            <person name="Goodwin L."/>
            <person name="Land M."/>
            <person name="Hauser L."/>
            <person name="Chang Y.J."/>
            <person name="Jeffries C.D."/>
            <person name="Pitluck S."/>
            <person name="Pati A."/>
            <person name="Mavromatis K."/>
            <person name="Ivanova N."/>
            <person name="Ovchinnikova G."/>
            <person name="Chen A."/>
            <person name="Palaniappan K."/>
            <person name="Chain P."/>
            <person name="Rohde M."/>
            <person name="Bristow J."/>
            <person name="Eisen J.A."/>
            <person name="Markowitz V."/>
            <person name="Hugenholtz P."/>
            <person name="Kyrpides N.C."/>
            <person name="Klenk H.P."/>
        </authorList>
    </citation>
    <scope>NUCLEOTIDE SEQUENCE [LARGE SCALE GENOMIC DNA]</scope>
    <source>
        <strain evidence="3">DSM 12940 / JCM 11049 / AX-2</strain>
    </source>
</reference>
<dbReference type="RefSeq" id="WP_015788856.1">
    <property type="nucleotide sequence ID" value="NC_013158.1"/>
</dbReference>
<feature type="transmembrane region" description="Helical" evidence="1">
    <location>
        <begin position="34"/>
        <end position="58"/>
    </location>
</feature>
<feature type="transmembrane region" description="Helical" evidence="1">
    <location>
        <begin position="104"/>
        <end position="124"/>
    </location>
</feature>
<sequence>MPENDPAISTRDVGVVARTGVALKIAGTRWDTRLAFLGASLLYVVVYLFTVGDLSVITGSEGVTVRIADDLSRALVSRGFFRFDAIALVSVGPVSYLFAPLNLIVASVLAGLVGANVALTYLGYTQPRACGLESSTGVLAGIPALLSGAACCGPTILVVIGVQASATLITAFRLLVPIAIVLLVGGLLLIGRQIDPGLL</sequence>
<dbReference type="HOGENOM" id="CLU_117968_0_0_2"/>
<evidence type="ECO:0000313" key="3">
    <source>
        <dbReference type="Proteomes" id="UP000002071"/>
    </source>
</evidence>
<keyword evidence="1" id="KW-1133">Transmembrane helix</keyword>
<dbReference type="GeneID" id="8383375"/>
<dbReference type="eggNOG" id="arCOG09065">
    <property type="taxonomic scope" value="Archaea"/>
</dbReference>
<evidence type="ECO:0000313" key="2">
    <source>
        <dbReference type="EMBL" id="ACV11280.1"/>
    </source>
</evidence>
<feature type="transmembrane region" description="Helical" evidence="1">
    <location>
        <begin position="79"/>
        <end position="98"/>
    </location>
</feature>
<dbReference type="STRING" id="519442.Huta_1101"/>
<dbReference type="EMBL" id="CP001687">
    <property type="protein sequence ID" value="ACV11280.1"/>
    <property type="molecule type" value="Genomic_DNA"/>
</dbReference>
<dbReference type="KEGG" id="hut:Huta_1101"/>
<proteinExistence type="predicted"/>
<protein>
    <submittedName>
        <fullName evidence="2">Uncharacterized protein</fullName>
    </submittedName>
</protein>
<gene>
    <name evidence="2" type="ordered locus">Huta_1101</name>
</gene>
<dbReference type="AlphaFoldDB" id="C7NM72"/>
<keyword evidence="1" id="KW-0812">Transmembrane</keyword>
<keyword evidence="1" id="KW-0472">Membrane</keyword>
<feature type="transmembrane region" description="Helical" evidence="1">
    <location>
        <begin position="136"/>
        <end position="162"/>
    </location>
</feature>
<accession>C7NM72</accession>
<keyword evidence="3" id="KW-1185">Reference proteome</keyword>
<dbReference type="Proteomes" id="UP000002071">
    <property type="component" value="Chromosome"/>
</dbReference>
<evidence type="ECO:0000256" key="1">
    <source>
        <dbReference type="SAM" id="Phobius"/>
    </source>
</evidence>
<name>C7NM72_HALUD</name>